<dbReference type="InParanoid" id="A0A2J7QI77"/>
<dbReference type="Proteomes" id="UP000235965">
    <property type="component" value="Unassembled WGS sequence"/>
</dbReference>
<dbReference type="OrthoDB" id="7487068at2759"/>
<reference evidence="2 3" key="1">
    <citation type="submission" date="2017-12" db="EMBL/GenBank/DDBJ databases">
        <title>Hemimetabolous genomes reveal molecular basis of termite eusociality.</title>
        <authorList>
            <person name="Harrison M.C."/>
            <person name="Jongepier E."/>
            <person name="Robertson H.M."/>
            <person name="Arning N."/>
            <person name="Bitard-Feildel T."/>
            <person name="Chao H."/>
            <person name="Childers C.P."/>
            <person name="Dinh H."/>
            <person name="Doddapaneni H."/>
            <person name="Dugan S."/>
            <person name="Gowin J."/>
            <person name="Greiner C."/>
            <person name="Han Y."/>
            <person name="Hu H."/>
            <person name="Hughes D.S.T."/>
            <person name="Huylmans A.-K."/>
            <person name="Kemena C."/>
            <person name="Kremer L.P.M."/>
            <person name="Lee S.L."/>
            <person name="Lopez-Ezquerra A."/>
            <person name="Mallet L."/>
            <person name="Monroy-Kuhn J.M."/>
            <person name="Moser A."/>
            <person name="Murali S.C."/>
            <person name="Muzny D.M."/>
            <person name="Otani S."/>
            <person name="Piulachs M.-D."/>
            <person name="Poelchau M."/>
            <person name="Qu J."/>
            <person name="Schaub F."/>
            <person name="Wada-Katsumata A."/>
            <person name="Worley K.C."/>
            <person name="Xie Q."/>
            <person name="Ylla G."/>
            <person name="Poulsen M."/>
            <person name="Gibbs R.A."/>
            <person name="Schal C."/>
            <person name="Richards S."/>
            <person name="Belles X."/>
            <person name="Korb J."/>
            <person name="Bornberg-Bauer E."/>
        </authorList>
    </citation>
    <scope>NUCLEOTIDE SEQUENCE [LARGE SCALE GENOMIC DNA]</scope>
    <source>
        <tissue evidence="2">Whole body</tissue>
    </source>
</reference>
<proteinExistence type="predicted"/>
<dbReference type="InterPro" id="IPR005135">
    <property type="entry name" value="Endo/exonuclease/phosphatase"/>
</dbReference>
<organism evidence="2 3">
    <name type="scientific">Cryptotermes secundus</name>
    <dbReference type="NCBI Taxonomy" id="105785"/>
    <lineage>
        <taxon>Eukaryota</taxon>
        <taxon>Metazoa</taxon>
        <taxon>Ecdysozoa</taxon>
        <taxon>Arthropoda</taxon>
        <taxon>Hexapoda</taxon>
        <taxon>Insecta</taxon>
        <taxon>Pterygota</taxon>
        <taxon>Neoptera</taxon>
        <taxon>Polyneoptera</taxon>
        <taxon>Dictyoptera</taxon>
        <taxon>Blattodea</taxon>
        <taxon>Blattoidea</taxon>
        <taxon>Termitoidae</taxon>
        <taxon>Kalotermitidae</taxon>
        <taxon>Cryptotermitinae</taxon>
        <taxon>Cryptotermes</taxon>
    </lineage>
</organism>
<dbReference type="SMART" id="SM00596">
    <property type="entry name" value="PRE_C2HC"/>
    <property type="match status" value="1"/>
</dbReference>
<dbReference type="PANTHER" id="PTHR33273:SF2">
    <property type="entry name" value="ENDONUCLEASE_EXONUCLEASE_PHOSPHATASE DOMAIN-CONTAINING PROTEIN"/>
    <property type="match status" value="1"/>
</dbReference>
<sequence>MADNTIKINCTTSETYRKLVAFLKGNNIVHHTYQLKEERAYRVVIKYLHYSVNTKEIENQLTMMGHKVRNVINGRHRVTKQPLNIFFVDLEPASNNKDIYNINMIQNKTVVIEPPRRNKGLTQCFRCQQYGHTKTYCNRPFVCVKCGGPHSTESCKKPNTTPAKCALCDGSHPANYKGCEFYHSLIKTNNANNRLNVQRNSIVNMHNPDPQVRPQIPKLTTNNAYRNASYAEFLKIALWNANGLLQHKDEIKIFLDHNAIDILLVSETHFTDRTYLRIPHYNAYFTNHPDNTAHAGTGILIKNNISHYELPKFEKNFLQATAIKVKMKAYELTVAAVYCPPRHNIKEESFYEFFRTLGNKFIAGGDYNCKNTQWGSRLTTTKGRELSKIIRNQQYSFLSTGTPTYWPSDPDKIPDLLDFYITSGISTSYMDIVPSYDLSSDHTPVIATISTEVVNKKTIPRLHNRRTDWADYRMKIEQAINLHISLKTPDELDIALTNFINILKEAALHATPIPTTQTRNSKVLLYKTIIKPIWTYGIELWGCASKSNIAIMQRRQSKILRMITNAPWYVSNQTLHDDLNVPFVKEVIQERSIKHHDKLGHHSNTLLQPLLEQQQRRRLKKLWPADLLDG</sequence>
<dbReference type="EMBL" id="NEVH01013958">
    <property type="protein sequence ID" value="PNF28282.1"/>
    <property type="molecule type" value="Genomic_DNA"/>
</dbReference>
<dbReference type="InterPro" id="IPR036691">
    <property type="entry name" value="Endo/exonu/phosph_ase_sf"/>
</dbReference>
<dbReference type="STRING" id="105785.A0A2J7QI77"/>
<comment type="caution">
    <text evidence="2">The sequence shown here is derived from an EMBL/GenBank/DDBJ whole genome shotgun (WGS) entry which is preliminary data.</text>
</comment>
<evidence type="ECO:0000313" key="3">
    <source>
        <dbReference type="Proteomes" id="UP000235965"/>
    </source>
</evidence>
<dbReference type="AlphaFoldDB" id="A0A2J7QI77"/>
<gene>
    <name evidence="2" type="ORF">B7P43_G05704</name>
</gene>
<dbReference type="Gene3D" id="3.60.10.10">
    <property type="entry name" value="Endonuclease/exonuclease/phosphatase"/>
    <property type="match status" value="1"/>
</dbReference>
<name>A0A2J7QI77_9NEOP</name>
<dbReference type="PANTHER" id="PTHR33273">
    <property type="entry name" value="DOMAIN-CONTAINING PROTEIN, PUTATIVE-RELATED"/>
    <property type="match status" value="1"/>
</dbReference>
<dbReference type="SUPFAM" id="SSF56219">
    <property type="entry name" value="DNase I-like"/>
    <property type="match status" value="1"/>
</dbReference>
<protein>
    <recommendedName>
        <fullName evidence="1">Pre-C2HC domain-containing protein</fullName>
    </recommendedName>
</protein>
<dbReference type="InterPro" id="IPR006579">
    <property type="entry name" value="Pre_C2HC_dom"/>
</dbReference>
<evidence type="ECO:0000313" key="2">
    <source>
        <dbReference type="EMBL" id="PNF28282.1"/>
    </source>
</evidence>
<accession>A0A2J7QI77</accession>
<dbReference type="Pfam" id="PF07530">
    <property type="entry name" value="PRE_C2HC"/>
    <property type="match status" value="1"/>
</dbReference>
<dbReference type="GO" id="GO:0003824">
    <property type="term" value="F:catalytic activity"/>
    <property type="evidence" value="ECO:0007669"/>
    <property type="project" value="InterPro"/>
</dbReference>
<feature type="domain" description="Pre-C2HC" evidence="1">
    <location>
        <begin position="54"/>
        <end position="122"/>
    </location>
</feature>
<dbReference type="Pfam" id="PF14529">
    <property type="entry name" value="Exo_endo_phos_2"/>
    <property type="match status" value="1"/>
</dbReference>
<evidence type="ECO:0000259" key="1">
    <source>
        <dbReference type="SMART" id="SM00596"/>
    </source>
</evidence>
<keyword evidence="3" id="KW-1185">Reference proteome</keyword>